<dbReference type="Proteomes" id="UP000222106">
    <property type="component" value="Unassembled WGS sequence"/>
</dbReference>
<dbReference type="GO" id="GO:0015297">
    <property type="term" value="F:antiporter activity"/>
    <property type="evidence" value="ECO:0007669"/>
    <property type="project" value="InterPro"/>
</dbReference>
<evidence type="ECO:0000256" key="1">
    <source>
        <dbReference type="ARBA" id="ARBA00004651"/>
    </source>
</evidence>
<gene>
    <name evidence="10" type="ORF">ATJ97_2329</name>
</gene>
<evidence type="ECO:0000256" key="9">
    <source>
        <dbReference type="SAM" id="Phobius"/>
    </source>
</evidence>
<evidence type="ECO:0000256" key="2">
    <source>
        <dbReference type="ARBA" id="ARBA00010199"/>
    </source>
</evidence>
<dbReference type="AlphaFoldDB" id="A0A2A9ELY2"/>
<feature type="transmembrane region" description="Helical" evidence="9">
    <location>
        <begin position="259"/>
        <end position="282"/>
    </location>
</feature>
<keyword evidence="11" id="KW-1185">Reference proteome</keyword>
<dbReference type="GO" id="GO:0005886">
    <property type="term" value="C:plasma membrane"/>
    <property type="evidence" value="ECO:0007669"/>
    <property type="project" value="UniProtKB-SubCell"/>
</dbReference>
<evidence type="ECO:0000256" key="3">
    <source>
        <dbReference type="ARBA" id="ARBA00022448"/>
    </source>
</evidence>
<dbReference type="InterPro" id="IPR048279">
    <property type="entry name" value="MdtK-like"/>
</dbReference>
<dbReference type="PANTHER" id="PTHR42893:SF46">
    <property type="entry name" value="PROTEIN DETOXIFICATION 44, CHLOROPLASTIC"/>
    <property type="match status" value="1"/>
</dbReference>
<keyword evidence="5 9" id="KW-0812">Transmembrane</keyword>
<keyword evidence="3" id="KW-0813">Transport</keyword>
<name>A0A2A9ELY2_9MICO</name>
<feature type="region of interest" description="Disordered" evidence="8">
    <location>
        <begin position="1"/>
        <end position="21"/>
    </location>
</feature>
<dbReference type="CDD" id="cd13136">
    <property type="entry name" value="MATE_DinF_like"/>
    <property type="match status" value="1"/>
</dbReference>
<comment type="caution">
    <text evidence="10">The sequence shown here is derived from an EMBL/GenBank/DDBJ whole genome shotgun (WGS) entry which is preliminary data.</text>
</comment>
<dbReference type="PANTHER" id="PTHR42893">
    <property type="entry name" value="PROTEIN DETOXIFICATION 44, CHLOROPLASTIC-RELATED"/>
    <property type="match status" value="1"/>
</dbReference>
<dbReference type="OrthoDB" id="5242355at2"/>
<feature type="transmembrane region" description="Helical" evidence="9">
    <location>
        <begin position="328"/>
        <end position="349"/>
    </location>
</feature>
<feature type="transmembrane region" description="Helical" evidence="9">
    <location>
        <begin position="395"/>
        <end position="414"/>
    </location>
</feature>
<feature type="transmembrane region" description="Helical" evidence="9">
    <location>
        <begin position="288"/>
        <end position="308"/>
    </location>
</feature>
<dbReference type="InterPro" id="IPR002528">
    <property type="entry name" value="MATE_fam"/>
</dbReference>
<dbReference type="PIRSF" id="PIRSF006603">
    <property type="entry name" value="DinF"/>
    <property type="match status" value="1"/>
</dbReference>
<sequence length="460" mass="46346">MDDTPGATPDPQGKPEGRRPHGRALDRQILALAIPALGALVAEPLFVLIDSAMVGHLGTAELAGLSLSSTLLMTAVGIFVFLAYATTAATARRVGAGDRAGGVSAGIDGMWLALVLGAVTTAALMATAPQLVSAMGAPDAVVPHAVAYLRWSAPGLPGMLLVLAATGTLRGLLDTRTPFVVAVAGALSNIALNALFIYGLGMGVAGSGLGTAVAQTGMGLTLVLVVLHRARGIGVDLRPRAAGIWSAARAGSPLLVRTLTLRGAILATVAVATSLGAVSLAGHQVVNAMWGLAAFALDALAIAAQAMVGQALGAGDVSYVRALMRRCLQWGTAAGAVIGVVFAAAGWWLAPLFTGDDDVRLAAAVGLAVAGACLPVAGWVYVLDGVLIGAGDGRYLAWAGVLTLVVYLPLAWLVQHSAPDGAAGLAWLWLAFGAGFMTARAVTTGLRARGTSWMVPGADR</sequence>
<accession>A0A2A9ELY2</accession>
<feature type="transmembrane region" description="Helical" evidence="9">
    <location>
        <begin position="110"/>
        <end position="128"/>
    </location>
</feature>
<proteinExistence type="inferred from homology"/>
<feature type="transmembrane region" description="Helical" evidence="9">
    <location>
        <begin position="29"/>
        <end position="49"/>
    </location>
</feature>
<evidence type="ECO:0000256" key="4">
    <source>
        <dbReference type="ARBA" id="ARBA00022475"/>
    </source>
</evidence>
<dbReference type="RefSeq" id="WP_098483849.1">
    <property type="nucleotide sequence ID" value="NZ_PDJI01000004.1"/>
</dbReference>
<evidence type="ECO:0000256" key="8">
    <source>
        <dbReference type="SAM" id="MobiDB-lite"/>
    </source>
</evidence>
<dbReference type="NCBIfam" id="TIGR00797">
    <property type="entry name" value="matE"/>
    <property type="match status" value="1"/>
</dbReference>
<keyword evidence="6 9" id="KW-1133">Transmembrane helix</keyword>
<organism evidence="10 11">
    <name type="scientific">Georgenia soli</name>
    <dbReference type="NCBI Taxonomy" id="638953"/>
    <lineage>
        <taxon>Bacteria</taxon>
        <taxon>Bacillati</taxon>
        <taxon>Actinomycetota</taxon>
        <taxon>Actinomycetes</taxon>
        <taxon>Micrococcales</taxon>
        <taxon>Bogoriellaceae</taxon>
        <taxon>Georgenia</taxon>
    </lineage>
</organism>
<evidence type="ECO:0000256" key="6">
    <source>
        <dbReference type="ARBA" id="ARBA00022989"/>
    </source>
</evidence>
<feature type="transmembrane region" description="Helical" evidence="9">
    <location>
        <begin position="426"/>
        <end position="446"/>
    </location>
</feature>
<feature type="transmembrane region" description="Helical" evidence="9">
    <location>
        <begin position="148"/>
        <end position="167"/>
    </location>
</feature>
<comment type="subcellular location">
    <subcellularLocation>
        <location evidence="1">Cell membrane</location>
        <topology evidence="1">Multi-pass membrane protein</topology>
    </subcellularLocation>
</comment>
<dbReference type="InterPro" id="IPR044644">
    <property type="entry name" value="DinF-like"/>
</dbReference>
<feature type="transmembrane region" description="Helical" evidence="9">
    <location>
        <begin position="69"/>
        <end position="89"/>
    </location>
</feature>
<comment type="similarity">
    <text evidence="2">Belongs to the multi antimicrobial extrusion (MATE) (TC 2.A.66.1) family.</text>
</comment>
<evidence type="ECO:0000313" key="10">
    <source>
        <dbReference type="EMBL" id="PFG39813.1"/>
    </source>
</evidence>
<feature type="transmembrane region" description="Helical" evidence="9">
    <location>
        <begin position="212"/>
        <end position="230"/>
    </location>
</feature>
<dbReference type="Pfam" id="PF01554">
    <property type="entry name" value="MatE"/>
    <property type="match status" value="2"/>
</dbReference>
<feature type="transmembrane region" description="Helical" evidence="9">
    <location>
        <begin position="361"/>
        <end position="383"/>
    </location>
</feature>
<keyword evidence="7 9" id="KW-0472">Membrane</keyword>
<keyword evidence="4" id="KW-1003">Cell membrane</keyword>
<dbReference type="EMBL" id="PDJI01000004">
    <property type="protein sequence ID" value="PFG39813.1"/>
    <property type="molecule type" value="Genomic_DNA"/>
</dbReference>
<dbReference type="GO" id="GO:0042910">
    <property type="term" value="F:xenobiotic transmembrane transporter activity"/>
    <property type="evidence" value="ECO:0007669"/>
    <property type="project" value="InterPro"/>
</dbReference>
<feature type="transmembrane region" description="Helical" evidence="9">
    <location>
        <begin position="179"/>
        <end position="200"/>
    </location>
</feature>
<evidence type="ECO:0000256" key="5">
    <source>
        <dbReference type="ARBA" id="ARBA00022692"/>
    </source>
</evidence>
<protein>
    <submittedName>
        <fullName evidence="10">Putative MATE family efflux protein</fullName>
    </submittedName>
</protein>
<reference evidence="10 11" key="1">
    <citation type="submission" date="2017-10" db="EMBL/GenBank/DDBJ databases">
        <title>Sequencing the genomes of 1000 actinobacteria strains.</title>
        <authorList>
            <person name="Klenk H.-P."/>
        </authorList>
    </citation>
    <scope>NUCLEOTIDE SEQUENCE [LARGE SCALE GENOMIC DNA]</scope>
    <source>
        <strain evidence="10 11">DSM 21838</strain>
    </source>
</reference>
<evidence type="ECO:0000256" key="7">
    <source>
        <dbReference type="ARBA" id="ARBA00023136"/>
    </source>
</evidence>
<evidence type="ECO:0000313" key="11">
    <source>
        <dbReference type="Proteomes" id="UP000222106"/>
    </source>
</evidence>